<evidence type="ECO:0000313" key="12">
    <source>
        <dbReference type="Proteomes" id="UP000748531"/>
    </source>
</evidence>
<evidence type="ECO:0000313" key="11">
    <source>
        <dbReference type="EMBL" id="KAF5404654.1"/>
    </source>
</evidence>
<gene>
    <name evidence="11" type="ORF">PHET_01872</name>
</gene>
<evidence type="ECO:0000256" key="5">
    <source>
        <dbReference type="ARBA" id="ARBA00022989"/>
    </source>
</evidence>
<accession>A0A8J4TR30</accession>
<evidence type="ECO:0000256" key="3">
    <source>
        <dbReference type="ARBA" id="ARBA00004991"/>
    </source>
</evidence>
<evidence type="ECO:0000256" key="1">
    <source>
        <dbReference type="ARBA" id="ARBA00004141"/>
    </source>
</evidence>
<dbReference type="UniPathway" id="UPA00222"/>
<feature type="transmembrane region" description="Helical" evidence="9">
    <location>
        <begin position="746"/>
        <end position="766"/>
    </location>
</feature>
<dbReference type="OrthoDB" id="537032at2759"/>
<evidence type="ECO:0000256" key="6">
    <source>
        <dbReference type="ARBA" id="ARBA00023136"/>
    </source>
</evidence>
<feature type="compositionally biased region" description="Basic and acidic residues" evidence="8">
    <location>
        <begin position="840"/>
        <end position="849"/>
    </location>
</feature>
<evidence type="ECO:0000256" key="4">
    <source>
        <dbReference type="ARBA" id="ARBA00022692"/>
    </source>
</evidence>
<dbReference type="PANTHER" id="PTHR12560">
    <property type="entry name" value="LONGEVITY ASSURANCE FACTOR 1 LAG1"/>
    <property type="match status" value="1"/>
</dbReference>
<sequence length="894" mass="100771">MTESNFRSWRRSNGPYRTMTTRRSTVQTAPINVVYSPNVDQTHKLEELSACTSAKGAFEIASEYVTHSSLLNNSTTQSFNDVDVSKQSFGRFGSSAIAAGPCRRTFRSQSRICTPLAEHNHCKRLGGCSGFVDNSRMQVSDSCSLQVKVHDESFGSESAVGNIENRPVNQSICNPDQPGEVHMNHGSVSWKKSRPGQTRSISSDSPSVNTKLLSVHTLISSAASAGLALSENKGHLDPAILSCFSSNVEADTNSTCSPHSTADSRTSPSNNSTQSASSCSLERSFFRTHPFLQFWEHDSYRVSFRDWHQRRRTYLALRLANSDSLESSEVHCPGDVLDLCLLSVPITRTADTDTRSNLPVKRPSVPKRNFLPAHVSDTQSLSTNSTLQRKMLCSLQPCVLVRRVELVCLLFLPVFSFAAVPLHEPTTIFDPETGKNFPISELSLREDPPFVLSPPDPKEFPPDFLKSLLVHCDDPTPGVLEFLQKVWISFREFGFNWTRYPVSFGVLRRILMAVQLKQLLHTFIVAFSLSVTRLLLQKILLNSYSTRCGLSIRSTQRVLESSWKAFWFLILWLCTFHTVILSGRTDFTYPLRIFKDVQMRVGYFDIPTPPDYYRLYILQLGFYLHSFWSVLFVDEWRKDSAVLTVHHCMTLLLLQFSLVLRLHRIGALVVFLHDLNDVFLEVAKVNVYLGKRHGRTHALNVRLSNIFFALFAVTWIVMRLYWFPLKVLYATSWGLYVTNVGRECRSFLFFNTMLWALFLMHIYWFRGTLLVVTSKLPSDGASASDLISRMSFASPLAGLLLLSTDGFGQLHWRNFIAIMAVRLILCPSAGDVREDESDGDREASPDRMKHGNTKALGDRKRTIQASSIKTPGECNGTLIKSNLSNGIVTCNKRK</sequence>
<feature type="transmembrane region" description="Helical" evidence="9">
    <location>
        <begin position="562"/>
        <end position="581"/>
    </location>
</feature>
<feature type="domain" description="TLC" evidence="10">
    <location>
        <begin position="563"/>
        <end position="777"/>
    </location>
</feature>
<evidence type="ECO:0000259" key="10">
    <source>
        <dbReference type="PROSITE" id="PS50922"/>
    </source>
</evidence>
<feature type="region of interest" description="Disordered" evidence="8">
    <location>
        <begin position="182"/>
        <end position="207"/>
    </location>
</feature>
<feature type="compositionally biased region" description="Low complexity" evidence="8">
    <location>
        <begin position="266"/>
        <end position="275"/>
    </location>
</feature>
<comment type="subcellular location">
    <subcellularLocation>
        <location evidence="1">Membrane</location>
        <topology evidence="1">Multi-pass membrane protein</topology>
    </subcellularLocation>
</comment>
<dbReference type="PANTHER" id="PTHR12560:SF58">
    <property type="entry name" value="CERAMIDE SYNTHASE 1"/>
    <property type="match status" value="1"/>
</dbReference>
<dbReference type="AlphaFoldDB" id="A0A8J4TR30"/>
<feature type="region of interest" description="Disordered" evidence="8">
    <location>
        <begin position="254"/>
        <end position="275"/>
    </location>
</feature>
<keyword evidence="5 9" id="KW-1133">Transmembrane helix</keyword>
<evidence type="ECO:0000256" key="8">
    <source>
        <dbReference type="SAM" id="MobiDB-lite"/>
    </source>
</evidence>
<evidence type="ECO:0000256" key="7">
    <source>
        <dbReference type="PROSITE-ProRule" id="PRU00205"/>
    </source>
</evidence>
<feature type="compositionally biased region" description="Polar residues" evidence="8">
    <location>
        <begin position="195"/>
        <end position="207"/>
    </location>
</feature>
<dbReference type="SMART" id="SM00724">
    <property type="entry name" value="TLC"/>
    <property type="match status" value="1"/>
</dbReference>
<dbReference type="PROSITE" id="PS50922">
    <property type="entry name" value="TLC"/>
    <property type="match status" value="1"/>
</dbReference>
<proteinExistence type="predicted"/>
<keyword evidence="6 7" id="KW-0472">Membrane</keyword>
<comment type="pathway">
    <text evidence="2">Lipid metabolism; sphingolipid metabolism.</text>
</comment>
<dbReference type="EMBL" id="LUCH01000640">
    <property type="protein sequence ID" value="KAF5404654.1"/>
    <property type="molecule type" value="Genomic_DNA"/>
</dbReference>
<feature type="transmembrane region" description="Helical" evidence="9">
    <location>
        <begin position="706"/>
        <end position="725"/>
    </location>
</feature>
<dbReference type="Proteomes" id="UP000748531">
    <property type="component" value="Unassembled WGS sequence"/>
</dbReference>
<reference evidence="11" key="1">
    <citation type="submission" date="2019-05" db="EMBL/GenBank/DDBJ databases">
        <title>Annotation for the trematode Paragonimus heterotremus.</title>
        <authorList>
            <person name="Choi Y.-J."/>
        </authorList>
    </citation>
    <scope>NUCLEOTIDE SEQUENCE</scope>
    <source>
        <strain evidence="11">LC</strain>
    </source>
</reference>
<feature type="transmembrane region" description="Helical" evidence="9">
    <location>
        <begin position="613"/>
        <end position="633"/>
    </location>
</feature>
<dbReference type="Pfam" id="PF03798">
    <property type="entry name" value="TRAM_LAG1_CLN8"/>
    <property type="match status" value="1"/>
</dbReference>
<keyword evidence="4 7" id="KW-0812">Transmembrane</keyword>
<dbReference type="GO" id="GO:0046513">
    <property type="term" value="P:ceramide biosynthetic process"/>
    <property type="evidence" value="ECO:0007669"/>
    <property type="project" value="InterPro"/>
</dbReference>
<protein>
    <recommendedName>
        <fullName evidence="10">TLC domain-containing protein</fullName>
    </recommendedName>
</protein>
<feature type="region of interest" description="Disordered" evidence="8">
    <location>
        <begin position="835"/>
        <end position="862"/>
    </location>
</feature>
<comment type="caution">
    <text evidence="11">The sequence shown here is derived from an EMBL/GenBank/DDBJ whole genome shotgun (WGS) entry which is preliminary data.</text>
</comment>
<dbReference type="InterPro" id="IPR016439">
    <property type="entry name" value="Lag1/Lac1-like"/>
</dbReference>
<keyword evidence="12" id="KW-1185">Reference proteome</keyword>
<dbReference type="InterPro" id="IPR006634">
    <property type="entry name" value="TLC-dom"/>
</dbReference>
<evidence type="ECO:0000256" key="9">
    <source>
        <dbReference type="SAM" id="Phobius"/>
    </source>
</evidence>
<feature type="compositionally biased region" description="Polar residues" evidence="8">
    <location>
        <begin position="254"/>
        <end position="265"/>
    </location>
</feature>
<evidence type="ECO:0000256" key="2">
    <source>
        <dbReference type="ARBA" id="ARBA00004760"/>
    </source>
</evidence>
<organism evidence="11 12">
    <name type="scientific">Paragonimus heterotremus</name>
    <dbReference type="NCBI Taxonomy" id="100268"/>
    <lineage>
        <taxon>Eukaryota</taxon>
        <taxon>Metazoa</taxon>
        <taxon>Spiralia</taxon>
        <taxon>Lophotrochozoa</taxon>
        <taxon>Platyhelminthes</taxon>
        <taxon>Trematoda</taxon>
        <taxon>Digenea</taxon>
        <taxon>Plagiorchiida</taxon>
        <taxon>Troglotremata</taxon>
        <taxon>Troglotrematidae</taxon>
        <taxon>Paragonimus</taxon>
    </lineage>
</organism>
<dbReference type="GO" id="GO:0050291">
    <property type="term" value="F:sphingosine N-acyltransferase activity"/>
    <property type="evidence" value="ECO:0007669"/>
    <property type="project" value="InterPro"/>
</dbReference>
<comment type="pathway">
    <text evidence="3">Sphingolipid metabolism.</text>
</comment>
<name>A0A8J4TR30_9TREM</name>
<feature type="region of interest" description="Disordered" evidence="8">
    <location>
        <begin position="1"/>
        <end position="21"/>
    </location>
</feature>
<feature type="transmembrane region" description="Helical" evidence="9">
    <location>
        <begin position="519"/>
        <end position="541"/>
    </location>
</feature>
<dbReference type="GO" id="GO:0016020">
    <property type="term" value="C:membrane"/>
    <property type="evidence" value="ECO:0007669"/>
    <property type="project" value="UniProtKB-SubCell"/>
</dbReference>